<dbReference type="Pfam" id="PF06475">
    <property type="entry name" value="Glycolipid_bind"/>
    <property type="match status" value="1"/>
</dbReference>
<protein>
    <recommendedName>
        <fullName evidence="3">Glycolipid-binding protein</fullName>
    </recommendedName>
</protein>
<reference evidence="1 2" key="1">
    <citation type="submission" date="2018-04" db="EMBL/GenBank/DDBJ databases">
        <title>Genomic Encyclopedia of Type Strains, Phase IV (KMG-IV): sequencing the most valuable type-strain genomes for metagenomic binning, comparative biology and taxonomic classification.</title>
        <authorList>
            <person name="Goeker M."/>
        </authorList>
    </citation>
    <scope>NUCLEOTIDE SEQUENCE [LARGE SCALE GENOMIC DNA]</scope>
    <source>
        <strain evidence="1 2">DSM 45771</strain>
    </source>
</reference>
<dbReference type="SUPFAM" id="SSF159275">
    <property type="entry name" value="PA1994-like"/>
    <property type="match status" value="1"/>
</dbReference>
<name>A0A2U1FHL3_9PSEU</name>
<sequence>MALHSALWRRLDISDGLAHGALSDFTPDREHPDGAHLLDGAAVVRDDAGAWSLRFSVIADRGWLTRTVFVEVLADDGLERVTLSVDALGEWTLDGRPWPELRGCTDVDVSATPLTNALPVNRLGLPVGGEASVDVAWLDVPSLAVHRVRQVYRRGPDDARGLATYTYADPTYGEFAITVDPVGLVVAYQGLFNRVG</sequence>
<dbReference type="RefSeq" id="WP_207787112.1">
    <property type="nucleotide sequence ID" value="NZ_QEKW01000003.1"/>
</dbReference>
<gene>
    <name evidence="1" type="ORF">C8D89_10314</name>
</gene>
<evidence type="ECO:0000313" key="2">
    <source>
        <dbReference type="Proteomes" id="UP000245639"/>
    </source>
</evidence>
<accession>A0A2U1FHL3</accession>
<organism evidence="1 2">
    <name type="scientific">Actinomycetospora cinnamomea</name>
    <dbReference type="NCBI Taxonomy" id="663609"/>
    <lineage>
        <taxon>Bacteria</taxon>
        <taxon>Bacillati</taxon>
        <taxon>Actinomycetota</taxon>
        <taxon>Actinomycetes</taxon>
        <taxon>Pseudonocardiales</taxon>
        <taxon>Pseudonocardiaceae</taxon>
        <taxon>Actinomycetospora</taxon>
    </lineage>
</organism>
<dbReference type="Proteomes" id="UP000245639">
    <property type="component" value="Unassembled WGS sequence"/>
</dbReference>
<evidence type="ECO:0008006" key="3">
    <source>
        <dbReference type="Google" id="ProtNLM"/>
    </source>
</evidence>
<keyword evidence="2" id="KW-1185">Reference proteome</keyword>
<comment type="caution">
    <text evidence="1">The sequence shown here is derived from an EMBL/GenBank/DDBJ whole genome shotgun (WGS) entry which is preliminary data.</text>
</comment>
<dbReference type="AlphaFoldDB" id="A0A2U1FHL3"/>
<dbReference type="InterPro" id="IPR009467">
    <property type="entry name" value="Glycolipid-bd_prot_put"/>
</dbReference>
<dbReference type="EMBL" id="QEKW01000003">
    <property type="protein sequence ID" value="PVZ11684.1"/>
    <property type="molecule type" value="Genomic_DNA"/>
</dbReference>
<proteinExistence type="predicted"/>
<evidence type="ECO:0000313" key="1">
    <source>
        <dbReference type="EMBL" id="PVZ11684.1"/>
    </source>
</evidence>